<protein>
    <submittedName>
        <fullName evidence="2">Glycosyltransferase</fullName>
    </submittedName>
</protein>
<evidence type="ECO:0000259" key="1">
    <source>
        <dbReference type="Pfam" id="PF00535"/>
    </source>
</evidence>
<dbReference type="InterPro" id="IPR029044">
    <property type="entry name" value="Nucleotide-diphossugar_trans"/>
</dbReference>
<dbReference type="PANTHER" id="PTHR22916:SF67">
    <property type="entry name" value="COLANIC ACID BIOSYNTHESIS GLYCOSYL TRANSFERASE WCAE-RELATED"/>
    <property type="match status" value="1"/>
</dbReference>
<dbReference type="Pfam" id="PF00535">
    <property type="entry name" value="Glycos_transf_2"/>
    <property type="match status" value="1"/>
</dbReference>
<dbReference type="Proteomes" id="UP000664795">
    <property type="component" value="Unassembled WGS sequence"/>
</dbReference>
<proteinExistence type="predicted"/>
<organism evidence="2 3">
    <name type="scientific">Fibrella aquatilis</name>
    <dbReference type="NCBI Taxonomy" id="2817059"/>
    <lineage>
        <taxon>Bacteria</taxon>
        <taxon>Pseudomonadati</taxon>
        <taxon>Bacteroidota</taxon>
        <taxon>Cytophagia</taxon>
        <taxon>Cytophagales</taxon>
        <taxon>Spirosomataceae</taxon>
        <taxon>Fibrella</taxon>
    </lineage>
</organism>
<gene>
    <name evidence="2" type="ORF">J2I48_08100</name>
</gene>
<evidence type="ECO:0000313" key="2">
    <source>
        <dbReference type="EMBL" id="MBO0930949.1"/>
    </source>
</evidence>
<dbReference type="SUPFAM" id="SSF53448">
    <property type="entry name" value="Nucleotide-diphospho-sugar transferases"/>
    <property type="match status" value="1"/>
</dbReference>
<sequence>MGKPLISVITVVYNAYSTLEATIKSVLDQNRELVEYWIIDGGSTDGSIELIRRYENDLAGWISEPDKGIYDAMNKGIDRANGDWIYFLGGDDTLRPDIVSQVKAELSKNYIIVFGDVLFDNGHRMRSFLGPRTIFQNTIHHQSAFYHKSIFNNYRYDPTLTIASEYDIHLKLYILKSPVCYVPIIIANCAVGGASSDLSQSLKETNRIRMRYVAGNWKNKILSVSLALYYAQKRLRYFLYGHRV</sequence>
<reference evidence="2 3" key="1">
    <citation type="submission" date="2021-03" db="EMBL/GenBank/DDBJ databases">
        <title>Fibrella sp. HMF5036 genome sequencing and assembly.</title>
        <authorList>
            <person name="Kang H."/>
            <person name="Kim H."/>
            <person name="Bae S."/>
            <person name="Joh K."/>
        </authorList>
    </citation>
    <scope>NUCLEOTIDE SEQUENCE [LARGE SCALE GENOMIC DNA]</scope>
    <source>
        <strain evidence="2 3">HMF5036</strain>
    </source>
</reference>
<dbReference type="InterPro" id="IPR001173">
    <property type="entry name" value="Glyco_trans_2-like"/>
</dbReference>
<dbReference type="CDD" id="cd06433">
    <property type="entry name" value="GT_2_WfgS_like"/>
    <property type="match status" value="1"/>
</dbReference>
<dbReference type="EMBL" id="JAFMYU010000005">
    <property type="protein sequence ID" value="MBO0930949.1"/>
    <property type="molecule type" value="Genomic_DNA"/>
</dbReference>
<comment type="caution">
    <text evidence="2">The sequence shown here is derived from an EMBL/GenBank/DDBJ whole genome shotgun (WGS) entry which is preliminary data.</text>
</comment>
<dbReference type="AlphaFoldDB" id="A0A939G2N6"/>
<name>A0A939G2N6_9BACT</name>
<keyword evidence="3" id="KW-1185">Reference proteome</keyword>
<feature type="domain" description="Glycosyltransferase 2-like" evidence="1">
    <location>
        <begin position="7"/>
        <end position="141"/>
    </location>
</feature>
<dbReference type="PANTHER" id="PTHR22916">
    <property type="entry name" value="GLYCOSYLTRANSFERASE"/>
    <property type="match status" value="1"/>
</dbReference>
<dbReference type="Gene3D" id="3.90.550.10">
    <property type="entry name" value="Spore Coat Polysaccharide Biosynthesis Protein SpsA, Chain A"/>
    <property type="match status" value="1"/>
</dbReference>
<dbReference type="RefSeq" id="WP_207334916.1">
    <property type="nucleotide sequence ID" value="NZ_JAFMYU010000005.1"/>
</dbReference>
<dbReference type="GO" id="GO:0016758">
    <property type="term" value="F:hexosyltransferase activity"/>
    <property type="evidence" value="ECO:0007669"/>
    <property type="project" value="UniProtKB-ARBA"/>
</dbReference>
<evidence type="ECO:0000313" key="3">
    <source>
        <dbReference type="Proteomes" id="UP000664795"/>
    </source>
</evidence>
<accession>A0A939G2N6</accession>